<evidence type="ECO:0000313" key="2">
    <source>
        <dbReference type="EMBL" id="PZC73776.1"/>
    </source>
</evidence>
<dbReference type="AlphaFoldDB" id="A0A2W1BLP1"/>
<dbReference type="EMBL" id="KZ150086">
    <property type="protein sequence ID" value="PZC73776.1"/>
    <property type="molecule type" value="Genomic_DNA"/>
</dbReference>
<sequence length="98" mass="11265">MPTTVTSDLLKIFIYFENSRNRTFSDDDVLLADYRLRRLFSCKEISQLRRTYYSARAFAQTQVHSLFLHSHNPMGRQSDTIGKRSGAGPTFTCSPMHG</sequence>
<proteinExistence type="predicted"/>
<reference evidence="2 3" key="1">
    <citation type="journal article" date="2017" name="BMC Biol.">
        <title>Genomic innovations, transcriptional plasticity and gene loss underlying the evolution and divergence of two highly polyphagous and invasive Helicoverpa pest species.</title>
        <authorList>
            <person name="Pearce S.L."/>
            <person name="Clarke D.F."/>
            <person name="East P.D."/>
            <person name="Elfekih S."/>
            <person name="Gordon K.H."/>
            <person name="Jermiin L.S."/>
            <person name="McGaughran A."/>
            <person name="Oakeshott J.G."/>
            <person name="Papanikolaou A."/>
            <person name="Perera O.P."/>
            <person name="Rane R.V."/>
            <person name="Richards S."/>
            <person name="Tay W.T."/>
            <person name="Walsh T.K."/>
            <person name="Anderson A."/>
            <person name="Anderson C.J."/>
            <person name="Asgari S."/>
            <person name="Board P.G."/>
            <person name="Bretschneider A."/>
            <person name="Campbell P.M."/>
            <person name="Chertemps T."/>
            <person name="Christeller J.T."/>
            <person name="Coppin C.W."/>
            <person name="Downes S.J."/>
            <person name="Duan G."/>
            <person name="Farnsworth C.A."/>
            <person name="Good R.T."/>
            <person name="Han L.B."/>
            <person name="Han Y.C."/>
            <person name="Hatje K."/>
            <person name="Horne I."/>
            <person name="Huang Y.P."/>
            <person name="Hughes D.S."/>
            <person name="Jacquin-Joly E."/>
            <person name="James W."/>
            <person name="Jhangiani S."/>
            <person name="Kollmar M."/>
            <person name="Kuwar S.S."/>
            <person name="Li S."/>
            <person name="Liu N.Y."/>
            <person name="Maibeche M.T."/>
            <person name="Miller J.R."/>
            <person name="Montagne N."/>
            <person name="Perry T."/>
            <person name="Qu J."/>
            <person name="Song S.V."/>
            <person name="Sutton G.G."/>
            <person name="Vogel H."/>
            <person name="Walenz B.P."/>
            <person name="Xu W."/>
            <person name="Zhang H.J."/>
            <person name="Zou Z."/>
            <person name="Batterham P."/>
            <person name="Edwards O.R."/>
            <person name="Feyereisen R."/>
            <person name="Gibbs R.A."/>
            <person name="Heckel D.G."/>
            <person name="McGrath A."/>
            <person name="Robin C."/>
            <person name="Scherer S.E."/>
            <person name="Worley K.C."/>
            <person name="Wu Y.D."/>
        </authorList>
    </citation>
    <scope>NUCLEOTIDE SEQUENCE [LARGE SCALE GENOMIC DNA]</scope>
    <source>
        <strain evidence="2">Harm_GR_Male_#8</strain>
        <tissue evidence="2">Whole organism</tissue>
    </source>
</reference>
<organism evidence="2 3">
    <name type="scientific">Helicoverpa armigera</name>
    <name type="common">Cotton bollworm</name>
    <name type="synonym">Heliothis armigera</name>
    <dbReference type="NCBI Taxonomy" id="29058"/>
    <lineage>
        <taxon>Eukaryota</taxon>
        <taxon>Metazoa</taxon>
        <taxon>Ecdysozoa</taxon>
        <taxon>Arthropoda</taxon>
        <taxon>Hexapoda</taxon>
        <taxon>Insecta</taxon>
        <taxon>Pterygota</taxon>
        <taxon>Neoptera</taxon>
        <taxon>Endopterygota</taxon>
        <taxon>Lepidoptera</taxon>
        <taxon>Glossata</taxon>
        <taxon>Ditrysia</taxon>
        <taxon>Noctuoidea</taxon>
        <taxon>Noctuidae</taxon>
        <taxon>Heliothinae</taxon>
        <taxon>Helicoverpa</taxon>
    </lineage>
</organism>
<evidence type="ECO:0000256" key="1">
    <source>
        <dbReference type="SAM" id="MobiDB-lite"/>
    </source>
</evidence>
<feature type="region of interest" description="Disordered" evidence="1">
    <location>
        <begin position="75"/>
        <end position="98"/>
    </location>
</feature>
<dbReference type="Proteomes" id="UP000249218">
    <property type="component" value="Unassembled WGS sequence"/>
</dbReference>
<accession>A0A2W1BLP1</accession>
<keyword evidence="3" id="KW-1185">Reference proteome</keyword>
<gene>
    <name evidence="2" type="primary">HaOG208808</name>
    <name evidence="2" type="ORF">B5X24_HaOG208808</name>
</gene>
<name>A0A2W1BLP1_HELAM</name>
<protein>
    <submittedName>
        <fullName evidence="2">Uncharacterized protein</fullName>
    </submittedName>
</protein>
<evidence type="ECO:0000313" key="3">
    <source>
        <dbReference type="Proteomes" id="UP000249218"/>
    </source>
</evidence>